<gene>
    <name evidence="6" type="ordered locus">AXX17_At5g46890</name>
</gene>
<dbReference type="PROSITE" id="PS00653">
    <property type="entry name" value="GLYCOSYL_HYDROL_F1_2"/>
    <property type="match status" value="1"/>
</dbReference>
<feature type="chain" id="PRO_5008093826" evidence="5">
    <location>
        <begin position="20"/>
        <end position="541"/>
    </location>
</feature>
<name>A0A178UCK2_ARATH</name>
<dbReference type="ExpressionAtlas" id="A0A178UCK2">
    <property type="expression patterns" value="baseline and differential"/>
</dbReference>
<dbReference type="SUPFAM" id="SSF51445">
    <property type="entry name" value="(Trans)glycosidases"/>
    <property type="match status" value="1"/>
</dbReference>
<evidence type="ECO:0000256" key="3">
    <source>
        <dbReference type="ARBA" id="ARBA00023295"/>
    </source>
</evidence>
<reference evidence="7" key="1">
    <citation type="journal article" date="2016" name="Proc. Natl. Acad. Sci. U.S.A.">
        <title>Chromosome-level assembly of Arabidopsis thaliana Ler reveals the extent of translocation and inversion polymorphisms.</title>
        <authorList>
            <person name="Zapata L."/>
            <person name="Ding J."/>
            <person name="Willing E.M."/>
            <person name="Hartwig B."/>
            <person name="Bezdan D."/>
            <person name="Jiao W.B."/>
            <person name="Patel V."/>
            <person name="Velikkakam James G."/>
            <person name="Koornneef M."/>
            <person name="Ossowski S."/>
            <person name="Schneeberger K."/>
        </authorList>
    </citation>
    <scope>NUCLEOTIDE SEQUENCE [LARGE SCALE GENOMIC DNA]</scope>
    <source>
        <strain evidence="7">cv. Landsberg erecta</strain>
    </source>
</reference>
<comment type="similarity">
    <text evidence="1 4">Belongs to the glycosyl hydrolase 1 family.</text>
</comment>
<proteinExistence type="inferred from homology"/>
<dbReference type="Gene3D" id="3.20.20.80">
    <property type="entry name" value="Glycosidases"/>
    <property type="match status" value="1"/>
</dbReference>
<organism evidence="6 7">
    <name type="scientific">Arabidopsis thaliana</name>
    <name type="common">Mouse-ear cress</name>
    <dbReference type="NCBI Taxonomy" id="3702"/>
    <lineage>
        <taxon>Eukaryota</taxon>
        <taxon>Viridiplantae</taxon>
        <taxon>Streptophyta</taxon>
        <taxon>Embryophyta</taxon>
        <taxon>Tracheophyta</taxon>
        <taxon>Spermatophyta</taxon>
        <taxon>Magnoliopsida</taxon>
        <taxon>eudicotyledons</taxon>
        <taxon>Gunneridae</taxon>
        <taxon>Pentapetalae</taxon>
        <taxon>rosids</taxon>
        <taxon>malvids</taxon>
        <taxon>Brassicales</taxon>
        <taxon>Brassicaceae</taxon>
        <taxon>Camelineae</taxon>
        <taxon>Arabidopsis</taxon>
    </lineage>
</organism>
<evidence type="ECO:0000256" key="2">
    <source>
        <dbReference type="ARBA" id="ARBA00022801"/>
    </source>
</evidence>
<dbReference type="InterPro" id="IPR017853">
    <property type="entry name" value="GH"/>
</dbReference>
<keyword evidence="2" id="KW-0378">Hydrolase</keyword>
<evidence type="ECO:0000256" key="5">
    <source>
        <dbReference type="SAM" id="SignalP"/>
    </source>
</evidence>
<dbReference type="PRINTS" id="PR00131">
    <property type="entry name" value="GLHYDRLASE1"/>
</dbReference>
<keyword evidence="3" id="KW-0326">Glycosidase</keyword>
<dbReference type="AlphaFoldDB" id="A0A178UCK2"/>
<dbReference type="GO" id="GO:0005975">
    <property type="term" value="P:carbohydrate metabolic process"/>
    <property type="evidence" value="ECO:0007669"/>
    <property type="project" value="InterPro"/>
</dbReference>
<dbReference type="SMR" id="A0A178UCK2"/>
<dbReference type="FunFam" id="3.20.20.80:FF:000041">
    <property type="entry name" value="Beta-glucosidase 7"/>
    <property type="match status" value="1"/>
</dbReference>
<dbReference type="PANTHER" id="PTHR10353:SF137">
    <property type="entry name" value="MYROSINASE 3-RELATED"/>
    <property type="match status" value="1"/>
</dbReference>
<keyword evidence="5" id="KW-0732">Signal</keyword>
<protein>
    <submittedName>
        <fullName evidence="6">TGG3</fullName>
    </submittedName>
</protein>
<sequence>MKFRALGLVLLLAVETCKAEEITCEETKPFTCNQTDRFNRKHFDDDFIFGVASSAYQIEGGKGRGLNVWDGFTHRYPEKGGPDLGNGDSTCGSYEHWQKDIDVMTELGVDGYRFSLAWSRIAPRGKVKRGINQAGVKYYNDLIDGLLAKNITPFVTLFHWDLPQVLQDEYEGFLNHEIIDDFKDYANLCFKIFGDRVKNWITINQLYTVPTRGYAMGTDAPGRCSSWLNKDCYAGDSGREPYIVAHNQLLAHAKVVHLYRKKYKPKQRGEIGVVMITRWFVPYDSTQANIDATERNKEFFLGWFMEPLTKGKYPDIMRKLVGRRLPKFNKKEAKLVKGSYDFLGINYYQTQYVYAIPANPPNRLTVLNDSLSAFSYENKDGPIGPWFNADSYYHPRGILNVLEHFKTKYGNPLVYITENGYSSPGGDTPALDVIADSNRTDYICSHLCFLRKAIKESGCNVKGYFAWCLGDNYEFGKGFTVRYGLSYVDFANITADRDLKDSGKWYKNFLNGTTKVPDENQNFLRSRLFFENRDQKKVADA</sequence>
<dbReference type="EMBL" id="LUHQ01000005">
    <property type="protein sequence ID" value="OAO91400.1"/>
    <property type="molecule type" value="Genomic_DNA"/>
</dbReference>
<dbReference type="Proteomes" id="UP000078284">
    <property type="component" value="Chromosome 5"/>
</dbReference>
<feature type="signal peptide" evidence="5">
    <location>
        <begin position="1"/>
        <end position="19"/>
    </location>
</feature>
<dbReference type="InterPro" id="IPR001360">
    <property type="entry name" value="Glyco_hydro_1"/>
</dbReference>
<comment type="caution">
    <text evidence="6">The sequence shown here is derived from an EMBL/GenBank/DDBJ whole genome shotgun (WGS) entry which is preliminary data.</text>
</comment>
<dbReference type="InterPro" id="IPR033132">
    <property type="entry name" value="GH_1_N_CS"/>
</dbReference>
<evidence type="ECO:0000313" key="7">
    <source>
        <dbReference type="Proteomes" id="UP000078284"/>
    </source>
</evidence>
<evidence type="ECO:0000313" key="6">
    <source>
        <dbReference type="EMBL" id="OAO91400.1"/>
    </source>
</evidence>
<evidence type="ECO:0000256" key="4">
    <source>
        <dbReference type="RuleBase" id="RU003690"/>
    </source>
</evidence>
<dbReference type="PANTHER" id="PTHR10353">
    <property type="entry name" value="GLYCOSYL HYDROLASE"/>
    <property type="match status" value="1"/>
</dbReference>
<evidence type="ECO:0000256" key="1">
    <source>
        <dbReference type="ARBA" id="ARBA00010838"/>
    </source>
</evidence>
<dbReference type="GO" id="GO:0008422">
    <property type="term" value="F:beta-glucosidase activity"/>
    <property type="evidence" value="ECO:0007669"/>
    <property type="project" value="UniProtKB-ARBA"/>
</dbReference>
<accession>A0A178UCK2</accession>
<dbReference type="Pfam" id="PF00232">
    <property type="entry name" value="Glyco_hydro_1"/>
    <property type="match status" value="1"/>
</dbReference>